<evidence type="ECO:0000259" key="1">
    <source>
        <dbReference type="PROSITE" id="PS50011"/>
    </source>
</evidence>
<proteinExistence type="predicted"/>
<dbReference type="InterPro" id="IPR000719">
    <property type="entry name" value="Prot_kinase_dom"/>
</dbReference>
<dbReference type="Pfam" id="PF00069">
    <property type="entry name" value="Pkinase"/>
    <property type="match status" value="1"/>
</dbReference>
<dbReference type="SUPFAM" id="SSF56112">
    <property type="entry name" value="Protein kinase-like (PK-like)"/>
    <property type="match status" value="1"/>
</dbReference>
<name>A0ABN7SYU2_OIKDI</name>
<keyword evidence="3" id="KW-1185">Reference proteome</keyword>
<reference evidence="2 3" key="1">
    <citation type="submission" date="2021-04" db="EMBL/GenBank/DDBJ databases">
        <authorList>
            <person name="Bliznina A."/>
        </authorList>
    </citation>
    <scope>NUCLEOTIDE SEQUENCE [LARGE SCALE GENOMIC DNA]</scope>
</reference>
<feature type="domain" description="Protein kinase" evidence="1">
    <location>
        <begin position="11"/>
        <end position="97"/>
    </location>
</feature>
<gene>
    <name evidence="2" type="ORF">OKIOD_LOCUS11953</name>
</gene>
<sequence>MADGNLFDQVYELLDVISRGPHSELRRCRRIKDGELYAVKIVDVVAFTSSPGLSIDDLKRETTICDMLKHEHIVELKEVYSSTGFLYMRVFYECFLG</sequence>
<protein>
    <submittedName>
        <fullName evidence="2">Oidioi.mRNA.OKI2018_I69.chr1.g3188.t1.cds</fullName>
    </submittedName>
</protein>
<evidence type="ECO:0000313" key="3">
    <source>
        <dbReference type="Proteomes" id="UP001158576"/>
    </source>
</evidence>
<evidence type="ECO:0000313" key="2">
    <source>
        <dbReference type="EMBL" id="CAG5107173.1"/>
    </source>
</evidence>
<dbReference type="Proteomes" id="UP001158576">
    <property type="component" value="Chromosome 1"/>
</dbReference>
<accession>A0ABN7SYU2</accession>
<dbReference type="InterPro" id="IPR011009">
    <property type="entry name" value="Kinase-like_dom_sf"/>
</dbReference>
<dbReference type="PROSITE" id="PS50011">
    <property type="entry name" value="PROTEIN_KINASE_DOM"/>
    <property type="match status" value="1"/>
</dbReference>
<organism evidence="2 3">
    <name type="scientific">Oikopleura dioica</name>
    <name type="common">Tunicate</name>
    <dbReference type="NCBI Taxonomy" id="34765"/>
    <lineage>
        <taxon>Eukaryota</taxon>
        <taxon>Metazoa</taxon>
        <taxon>Chordata</taxon>
        <taxon>Tunicata</taxon>
        <taxon>Appendicularia</taxon>
        <taxon>Copelata</taxon>
        <taxon>Oikopleuridae</taxon>
        <taxon>Oikopleura</taxon>
    </lineage>
</organism>
<dbReference type="EMBL" id="OU015566">
    <property type="protein sequence ID" value="CAG5107173.1"/>
    <property type="molecule type" value="Genomic_DNA"/>
</dbReference>
<dbReference type="Gene3D" id="3.30.200.20">
    <property type="entry name" value="Phosphorylase Kinase, domain 1"/>
    <property type="match status" value="1"/>
</dbReference>